<feature type="transmembrane region" description="Helical" evidence="1">
    <location>
        <begin position="46"/>
        <end position="72"/>
    </location>
</feature>
<evidence type="ECO:0000313" key="2">
    <source>
        <dbReference type="EMBL" id="MFC4559194.1"/>
    </source>
</evidence>
<accession>A0ABV9DLH7</accession>
<reference evidence="3" key="1">
    <citation type="journal article" date="2019" name="Int. J. Syst. Evol. Microbiol.">
        <title>The Global Catalogue of Microorganisms (GCM) 10K type strain sequencing project: providing services to taxonomists for standard genome sequencing and annotation.</title>
        <authorList>
            <consortium name="The Broad Institute Genomics Platform"/>
            <consortium name="The Broad Institute Genome Sequencing Center for Infectious Disease"/>
            <person name="Wu L."/>
            <person name="Ma J."/>
        </authorList>
    </citation>
    <scope>NUCLEOTIDE SEQUENCE [LARGE SCALE GENOMIC DNA]</scope>
    <source>
        <strain evidence="3">CGMCC 4.7426</strain>
    </source>
</reference>
<proteinExistence type="predicted"/>
<name>A0ABV9DLH7_9BACI</name>
<organism evidence="2 3">
    <name type="scientific">Virgibacillus kekensis</name>
    <dbReference type="NCBI Taxonomy" id="202261"/>
    <lineage>
        <taxon>Bacteria</taxon>
        <taxon>Bacillati</taxon>
        <taxon>Bacillota</taxon>
        <taxon>Bacilli</taxon>
        <taxon>Bacillales</taxon>
        <taxon>Bacillaceae</taxon>
        <taxon>Virgibacillus</taxon>
    </lineage>
</organism>
<keyword evidence="1" id="KW-0472">Membrane</keyword>
<gene>
    <name evidence="2" type="ORF">ACFO3D_13425</name>
</gene>
<evidence type="ECO:0000313" key="3">
    <source>
        <dbReference type="Proteomes" id="UP001595989"/>
    </source>
</evidence>
<keyword evidence="3" id="KW-1185">Reference proteome</keyword>
<dbReference type="Proteomes" id="UP001595989">
    <property type="component" value="Unassembled WGS sequence"/>
</dbReference>
<sequence length="75" mass="8445">MNKKIIITLLAFLAFLLWLFYAIYFSSGNEWWTVIQVKPTSYDTAVGVISPVKVIIGAGIFTLVGFLIYSIINKL</sequence>
<protein>
    <submittedName>
        <fullName evidence="2">Uncharacterized protein</fullName>
    </submittedName>
</protein>
<keyword evidence="1" id="KW-0812">Transmembrane</keyword>
<dbReference type="RefSeq" id="WP_390296839.1">
    <property type="nucleotide sequence ID" value="NZ_JBHSFU010000007.1"/>
</dbReference>
<evidence type="ECO:0000256" key="1">
    <source>
        <dbReference type="SAM" id="Phobius"/>
    </source>
</evidence>
<keyword evidence="1" id="KW-1133">Transmembrane helix</keyword>
<dbReference type="EMBL" id="JBHSFU010000007">
    <property type="protein sequence ID" value="MFC4559194.1"/>
    <property type="molecule type" value="Genomic_DNA"/>
</dbReference>
<comment type="caution">
    <text evidence="2">The sequence shown here is derived from an EMBL/GenBank/DDBJ whole genome shotgun (WGS) entry which is preliminary data.</text>
</comment>